<proteinExistence type="predicted"/>
<dbReference type="InterPro" id="IPR029039">
    <property type="entry name" value="Flavoprotein-like_sf"/>
</dbReference>
<evidence type="ECO:0000259" key="1">
    <source>
        <dbReference type="PROSITE" id="PS50902"/>
    </source>
</evidence>
<dbReference type="InterPro" id="IPR008254">
    <property type="entry name" value="Flavodoxin/NO_synth"/>
</dbReference>
<reference evidence="2" key="1">
    <citation type="submission" date="2018-05" db="EMBL/GenBank/DDBJ databases">
        <authorList>
            <person name="Lanie J.A."/>
            <person name="Ng W.-L."/>
            <person name="Kazmierczak K.M."/>
            <person name="Andrzejewski T.M."/>
            <person name="Davidsen T.M."/>
            <person name="Wayne K.J."/>
            <person name="Tettelin H."/>
            <person name="Glass J.I."/>
            <person name="Rusch D."/>
            <person name="Podicherti R."/>
            <person name="Tsui H.-C.T."/>
            <person name="Winkler M.E."/>
        </authorList>
    </citation>
    <scope>NUCLEOTIDE SEQUENCE</scope>
</reference>
<dbReference type="PANTHER" id="PTHR30546">
    <property type="entry name" value="FLAVODOXIN-RELATED PROTEIN WRBA-RELATED"/>
    <property type="match status" value="1"/>
</dbReference>
<feature type="domain" description="Flavodoxin-like" evidence="1">
    <location>
        <begin position="8"/>
        <end position="157"/>
    </location>
</feature>
<accession>A0A382X1U8</accession>
<gene>
    <name evidence="2" type="ORF">METZ01_LOCUS417698</name>
</gene>
<dbReference type="SUPFAM" id="SSF52218">
    <property type="entry name" value="Flavoproteins"/>
    <property type="match status" value="1"/>
</dbReference>
<dbReference type="Gene3D" id="3.40.50.360">
    <property type="match status" value="1"/>
</dbReference>
<dbReference type="EMBL" id="UINC01164150">
    <property type="protein sequence ID" value="SVD64844.1"/>
    <property type="molecule type" value="Genomic_DNA"/>
</dbReference>
<evidence type="ECO:0000313" key="2">
    <source>
        <dbReference type="EMBL" id="SVD64844.1"/>
    </source>
</evidence>
<dbReference type="PROSITE" id="PS50902">
    <property type="entry name" value="FLAVODOXIN_LIKE"/>
    <property type="match status" value="1"/>
</dbReference>
<sequence length="167" mass="18225">MVNNQHDLLIIYTSKNGRTSAMVEPIRQGMHEGGAITLVRTVEEVQWHEMLSAKGVIVGTPVRFGDVDWQIKRLFDITAYQDYPGPLSGKVGGAFSGGATPGSGTELALLSMLHILLNHGMVIQGNAYSSHYGPVALRDFPEKDIEAACNTWGRHWAELVQRLNPAG</sequence>
<dbReference type="GO" id="GO:0016020">
    <property type="term" value="C:membrane"/>
    <property type="evidence" value="ECO:0007669"/>
    <property type="project" value="TreeGrafter"/>
</dbReference>
<organism evidence="2">
    <name type="scientific">marine metagenome</name>
    <dbReference type="NCBI Taxonomy" id="408172"/>
    <lineage>
        <taxon>unclassified sequences</taxon>
        <taxon>metagenomes</taxon>
        <taxon>ecological metagenomes</taxon>
    </lineage>
</organism>
<dbReference type="AlphaFoldDB" id="A0A382X1U8"/>
<dbReference type="GO" id="GO:0010181">
    <property type="term" value="F:FMN binding"/>
    <property type="evidence" value="ECO:0007669"/>
    <property type="project" value="InterPro"/>
</dbReference>
<dbReference type="GO" id="GO:0003955">
    <property type="term" value="F:NAD(P)H dehydrogenase (quinone) activity"/>
    <property type="evidence" value="ECO:0007669"/>
    <property type="project" value="TreeGrafter"/>
</dbReference>
<protein>
    <recommendedName>
        <fullName evidence="1">Flavodoxin-like domain-containing protein</fullName>
    </recommendedName>
</protein>
<dbReference type="InterPro" id="IPR005025">
    <property type="entry name" value="FMN_Rdtase-like_dom"/>
</dbReference>
<dbReference type="PANTHER" id="PTHR30546:SF23">
    <property type="entry name" value="FLAVOPROTEIN-LIKE PROTEIN YCP4-RELATED"/>
    <property type="match status" value="1"/>
</dbReference>
<dbReference type="Pfam" id="PF03358">
    <property type="entry name" value="FMN_red"/>
    <property type="match status" value="1"/>
</dbReference>
<name>A0A382X1U8_9ZZZZ</name>